<dbReference type="EMBL" id="JAGTXO010000003">
    <property type="protein sequence ID" value="KAG8469195.1"/>
    <property type="molecule type" value="Genomic_DNA"/>
</dbReference>
<gene>
    <name evidence="2" type="ORF">KFE25_007713</name>
</gene>
<keyword evidence="1" id="KW-0812">Transmembrane</keyword>
<organism evidence="2 3">
    <name type="scientific">Diacronema lutheri</name>
    <name type="common">Unicellular marine alga</name>
    <name type="synonym">Monochrysis lutheri</name>
    <dbReference type="NCBI Taxonomy" id="2081491"/>
    <lineage>
        <taxon>Eukaryota</taxon>
        <taxon>Haptista</taxon>
        <taxon>Haptophyta</taxon>
        <taxon>Pavlovophyceae</taxon>
        <taxon>Pavlovales</taxon>
        <taxon>Pavlovaceae</taxon>
        <taxon>Diacronema</taxon>
    </lineage>
</organism>
<dbReference type="OrthoDB" id="66180at2759"/>
<evidence type="ECO:0000313" key="3">
    <source>
        <dbReference type="Proteomes" id="UP000751190"/>
    </source>
</evidence>
<accession>A0A8J5Y0T2</accession>
<feature type="transmembrane region" description="Helical" evidence="1">
    <location>
        <begin position="107"/>
        <end position="131"/>
    </location>
</feature>
<feature type="transmembrane region" description="Helical" evidence="1">
    <location>
        <begin position="207"/>
        <end position="225"/>
    </location>
</feature>
<comment type="caution">
    <text evidence="2">The sequence shown here is derived from an EMBL/GenBank/DDBJ whole genome shotgun (WGS) entry which is preliminary data.</text>
</comment>
<reference evidence="2" key="1">
    <citation type="submission" date="2021-05" db="EMBL/GenBank/DDBJ databases">
        <title>The genome of the haptophyte Pavlova lutheri (Diacronema luteri, Pavlovales) - a model for lipid biosynthesis in eukaryotic algae.</title>
        <authorList>
            <person name="Hulatt C.J."/>
            <person name="Posewitz M.C."/>
        </authorList>
    </citation>
    <scope>NUCLEOTIDE SEQUENCE</scope>
    <source>
        <strain evidence="2">NIVA-4/92</strain>
    </source>
</reference>
<sequence>MKSSQQSEKGLAPVAVEEGGARWAEHSLKANAQTQSGPLDVLRGNLTPWWFVGTVYTFFFLIRLGIPRIFTDSPTMGFHIPMAFTFVLFCAWNLFHTPQHGPAYRVAHVWVGWLAMLVGFASALSGYAYILSGESKLPLGTKVLMMSIGLIQVGLQCLGLWYVRGRKWIQMHMSMMTYLFYTSGVLIAINWIPKMATGHLMAGSGQTNWTFVSMLAGLALANVAVKYNRRHMDLSDERWG</sequence>
<name>A0A8J5Y0T2_DIALT</name>
<feature type="transmembrane region" description="Helical" evidence="1">
    <location>
        <begin position="76"/>
        <end position="95"/>
    </location>
</feature>
<keyword evidence="3" id="KW-1185">Reference proteome</keyword>
<evidence type="ECO:0000256" key="1">
    <source>
        <dbReference type="SAM" id="Phobius"/>
    </source>
</evidence>
<dbReference type="AlphaFoldDB" id="A0A8J5Y0T2"/>
<dbReference type="Proteomes" id="UP000751190">
    <property type="component" value="Unassembled WGS sequence"/>
</dbReference>
<proteinExistence type="predicted"/>
<feature type="transmembrane region" description="Helical" evidence="1">
    <location>
        <begin position="49"/>
        <end position="70"/>
    </location>
</feature>
<feature type="transmembrane region" description="Helical" evidence="1">
    <location>
        <begin position="143"/>
        <end position="163"/>
    </location>
</feature>
<keyword evidence="1" id="KW-0472">Membrane</keyword>
<evidence type="ECO:0000313" key="2">
    <source>
        <dbReference type="EMBL" id="KAG8469195.1"/>
    </source>
</evidence>
<protein>
    <submittedName>
        <fullName evidence="2">Uncharacterized protein</fullName>
    </submittedName>
</protein>
<keyword evidence="1" id="KW-1133">Transmembrane helix</keyword>
<feature type="transmembrane region" description="Helical" evidence="1">
    <location>
        <begin position="175"/>
        <end position="192"/>
    </location>
</feature>